<accession>A0ABS6USB7</accession>
<dbReference type="Proteomes" id="UP000694287">
    <property type="component" value="Unassembled WGS sequence"/>
</dbReference>
<dbReference type="EMBL" id="JADQDK010000001">
    <property type="protein sequence ID" value="MBW0134758.1"/>
    <property type="molecule type" value="Genomic_DNA"/>
</dbReference>
<comment type="caution">
    <text evidence="1">The sequence shown here is derived from an EMBL/GenBank/DDBJ whole genome shotgun (WGS) entry which is preliminary data.</text>
</comment>
<protein>
    <submittedName>
        <fullName evidence="1">Gamma carbonic anhydrase family protein</fullName>
    </submittedName>
</protein>
<dbReference type="PANTHER" id="PTHR13061">
    <property type="entry name" value="DYNACTIN SUBUNIT P25"/>
    <property type="match status" value="1"/>
</dbReference>
<name>A0ABS6USB7_9PSEU</name>
<keyword evidence="2" id="KW-1185">Reference proteome</keyword>
<dbReference type="InterPro" id="IPR050484">
    <property type="entry name" value="Transf_Hexapept/Carb_Anhydrase"/>
</dbReference>
<sequence>MALVVAVDGRAPAIDPAALLAPSATVAGRVQLGSEVNVWYQAVLRSEEDDIIVGARTNLQDGVVVHTDAGHPVVIAHDVQVGHGAVLHGCTIETGVLIGMHATVINGSRVRSGCVVAAGALVLPTLDAPEGWMLAGVPARAVRPTTEVERGWLATGCAAYVDRARRHGFGPS</sequence>
<evidence type="ECO:0000313" key="1">
    <source>
        <dbReference type="EMBL" id="MBW0134758.1"/>
    </source>
</evidence>
<proteinExistence type="predicted"/>
<reference evidence="1 2" key="1">
    <citation type="submission" date="2020-11" db="EMBL/GenBank/DDBJ databases">
        <title>Pseudonocardia abyssalis sp. nov. and Pseudonocardia oceani sp. nov., description and phylogenomic analysis of two novel actinomycetes isolated from the deep Southern Ocean.</title>
        <authorList>
            <person name="Parra J."/>
        </authorList>
    </citation>
    <scope>NUCLEOTIDE SEQUENCE [LARGE SCALE GENOMIC DNA]</scope>
    <source>
        <strain evidence="1 2">KRD-168</strain>
    </source>
</reference>
<organism evidence="1 2">
    <name type="scientific">Pseudonocardia abyssalis</name>
    <dbReference type="NCBI Taxonomy" id="2792008"/>
    <lineage>
        <taxon>Bacteria</taxon>
        <taxon>Bacillati</taxon>
        <taxon>Actinomycetota</taxon>
        <taxon>Actinomycetes</taxon>
        <taxon>Pseudonocardiales</taxon>
        <taxon>Pseudonocardiaceae</taxon>
        <taxon>Pseudonocardia</taxon>
    </lineage>
</organism>
<dbReference type="RefSeq" id="WP_218605950.1">
    <property type="nucleotide sequence ID" value="NZ_JADQDJ010000467.1"/>
</dbReference>
<dbReference type="PANTHER" id="PTHR13061:SF29">
    <property type="entry name" value="GAMMA CARBONIC ANHYDRASE-LIKE 1, MITOCHONDRIAL-RELATED"/>
    <property type="match status" value="1"/>
</dbReference>
<dbReference type="InterPro" id="IPR047324">
    <property type="entry name" value="LbH_gamma_CA-like"/>
</dbReference>
<gene>
    <name evidence="1" type="ORF">I4I81_10870</name>
</gene>
<evidence type="ECO:0000313" key="2">
    <source>
        <dbReference type="Proteomes" id="UP000694287"/>
    </source>
</evidence>
<dbReference type="CDD" id="cd04645">
    <property type="entry name" value="LbH_gamma_CA_like"/>
    <property type="match status" value="1"/>
</dbReference>